<protein>
    <submittedName>
        <fullName evidence="1">Uncharacterized protein</fullName>
    </submittedName>
</protein>
<name>J9D8P8_EDHAE</name>
<gene>
    <name evidence="1" type="ORF">EDEG_01817</name>
</gene>
<reference evidence="2" key="2">
    <citation type="submission" date="2015-07" db="EMBL/GenBank/DDBJ databases">
        <title>Contrasting host-pathogen interactions and genome evolution in two generalist and specialist microsporidian pathogens of mosquitoes.</title>
        <authorList>
            <consortium name="The Broad Institute Genomics Platform"/>
            <consortium name="The Broad Institute Genome Sequencing Center for Infectious Disease"/>
            <person name="Cuomo C.A."/>
            <person name="Sanscrainte N.D."/>
            <person name="Goldberg J.M."/>
            <person name="Heiman D."/>
            <person name="Young S."/>
            <person name="Zeng Q."/>
            <person name="Becnel J.J."/>
            <person name="Birren B.W."/>
        </authorList>
    </citation>
    <scope>NUCLEOTIDE SEQUENCE [LARGE SCALE GENOMIC DNA]</scope>
    <source>
        <strain evidence="2">USNM 41457</strain>
    </source>
</reference>
<organism evidence="1 2">
    <name type="scientific">Edhazardia aedis (strain USNM 41457)</name>
    <name type="common">Microsporidian parasite</name>
    <dbReference type="NCBI Taxonomy" id="1003232"/>
    <lineage>
        <taxon>Eukaryota</taxon>
        <taxon>Fungi</taxon>
        <taxon>Fungi incertae sedis</taxon>
        <taxon>Microsporidia</taxon>
        <taxon>Edhazardia</taxon>
    </lineage>
</organism>
<proteinExistence type="predicted"/>
<accession>J9D8P8</accession>
<dbReference type="OrthoDB" id="2189254at2759"/>
<dbReference type="AlphaFoldDB" id="J9D8P8"/>
<evidence type="ECO:0000313" key="2">
    <source>
        <dbReference type="Proteomes" id="UP000003163"/>
    </source>
</evidence>
<evidence type="ECO:0000313" key="1">
    <source>
        <dbReference type="EMBL" id="EJW03889.1"/>
    </source>
</evidence>
<reference evidence="1 2" key="1">
    <citation type="submission" date="2011-08" db="EMBL/GenBank/DDBJ databases">
        <authorList>
            <person name="Liu Z.J."/>
            <person name="Shi F.L."/>
            <person name="Lu J.Q."/>
            <person name="Li M."/>
            <person name="Wang Z.L."/>
        </authorList>
    </citation>
    <scope>NUCLEOTIDE SEQUENCE [LARGE SCALE GENOMIC DNA]</scope>
    <source>
        <strain evidence="1 2">USNM 41457</strain>
    </source>
</reference>
<dbReference type="InParanoid" id="J9D8P8"/>
<comment type="caution">
    <text evidence="1">The sequence shown here is derived from an EMBL/GenBank/DDBJ whole genome shotgun (WGS) entry which is preliminary data.</text>
</comment>
<keyword evidence="2" id="KW-1185">Reference proteome</keyword>
<dbReference type="HOGENOM" id="CLU_1758775_0_0_1"/>
<sequence length="148" mass="17264">MIKISRFNSENLKLIKKITETLIVNIMKNVKSFSFISDKTLTNVLIEVHNLVNCFRKNLNVSNLTIEKLIAETIDVYLLNKVIIYSKLNNDDLERFKVFLNDIKIDFKSVKNWKTDVGLKCIEDIFCGRSNDSESDSLFNLIYKNYQS</sequence>
<dbReference type="Proteomes" id="UP000003163">
    <property type="component" value="Unassembled WGS sequence"/>
</dbReference>
<dbReference type="VEuPathDB" id="MicrosporidiaDB:EDEG_01817"/>
<dbReference type="EMBL" id="AFBI03000028">
    <property type="protein sequence ID" value="EJW03889.1"/>
    <property type="molecule type" value="Genomic_DNA"/>
</dbReference>